<feature type="domain" description="G-protein coupled receptors family 2 profile 2" evidence="11">
    <location>
        <begin position="441"/>
        <end position="706"/>
    </location>
</feature>
<name>A0A6J2V8B2_CHACN</name>
<dbReference type="Proteomes" id="UP000504632">
    <property type="component" value="Chromosome 4"/>
</dbReference>
<feature type="transmembrane region" description="Helical" evidence="9">
    <location>
        <begin position="443"/>
        <end position="465"/>
    </location>
</feature>
<dbReference type="GO" id="GO:0007189">
    <property type="term" value="P:adenylate cyclase-activating G protein-coupled receptor signaling pathway"/>
    <property type="evidence" value="ECO:0007669"/>
    <property type="project" value="TreeGrafter"/>
</dbReference>
<dbReference type="SUPFAM" id="SSF48726">
    <property type="entry name" value="Immunoglobulin"/>
    <property type="match status" value="1"/>
</dbReference>
<feature type="transmembrane region" description="Helical" evidence="9">
    <location>
        <begin position="560"/>
        <end position="584"/>
    </location>
</feature>
<dbReference type="InterPro" id="IPR000832">
    <property type="entry name" value="GPCR_2_secretin-like"/>
</dbReference>
<evidence type="ECO:0000256" key="6">
    <source>
        <dbReference type="ARBA" id="ARBA00023157"/>
    </source>
</evidence>
<dbReference type="InterPro" id="IPR000203">
    <property type="entry name" value="GPS"/>
</dbReference>
<reference evidence="14" key="1">
    <citation type="submission" date="2025-08" db="UniProtKB">
        <authorList>
            <consortium name="RefSeq"/>
        </authorList>
    </citation>
    <scope>IDENTIFICATION</scope>
</reference>
<evidence type="ECO:0000313" key="14">
    <source>
        <dbReference type="RefSeq" id="XP_030628057.1"/>
    </source>
</evidence>
<dbReference type="Pfam" id="PF00002">
    <property type="entry name" value="7tm_2"/>
    <property type="match status" value="1"/>
</dbReference>
<dbReference type="InParanoid" id="A0A6J2V8B2"/>
<feature type="transmembrane region" description="Helical" evidence="9">
    <location>
        <begin position="681"/>
        <end position="705"/>
    </location>
</feature>
<evidence type="ECO:0000313" key="13">
    <source>
        <dbReference type="Proteomes" id="UP000504632"/>
    </source>
</evidence>
<evidence type="ECO:0000256" key="3">
    <source>
        <dbReference type="ARBA" id="ARBA00022692"/>
    </source>
</evidence>
<dbReference type="PROSITE" id="PS50835">
    <property type="entry name" value="IG_LIKE"/>
    <property type="match status" value="1"/>
</dbReference>
<gene>
    <name evidence="14" type="primary">LOC115810272</name>
</gene>
<accession>A0A6J2V8B2</accession>
<evidence type="ECO:0000259" key="11">
    <source>
        <dbReference type="PROSITE" id="PS50261"/>
    </source>
</evidence>
<dbReference type="FunFam" id="1.20.1070.10:FF:000058">
    <property type="entry name" value="Adhesion G protein-coupled receptor F5"/>
    <property type="match status" value="1"/>
</dbReference>
<sequence length="769" mass="84130">MTLTCQRPDGSLGNPVWTKGNNREPVDQSSKYELSGNKLIVKSVSSDDVGRYECKYGRNGVPYVLWSNVRIEPDPNIVANFQDKTVKCNDEVEFRCCVNKAYEVQLKNGDTVLEYVCEHAEYGVGKKNQTSVVGCEDNEIGNKTIQCVESNGKGQWRVTEDNCVLREIIELQTESANLVGDTLPEFVEKLNNVTANNEEEIVESTATISSIVTILNSIASVSEGITVNKPVMQNFLQTMDVVVSAQSIGSWNVLNNENEADDAPARNTSSSLLGSVETIVRSLADDPIEITTRFIHLKKIHLTESKNTVTVNSSEVTVPATEVTTENTSITTVAFSTLNSILPSRSKTNVTNSSIEAIVLLVNVSNSINNISINFELRNDTLEEPMCVFWNFSLFNNSGGWDSTGCNLTSGANGTVTCECNHTTSFSVLMAPYAPFRNKILDFITYIGVGISMGSLVLCLIIEIVVWKSVTKNVTSYVRHVSIVNIAVSLLIADIWFIIGASISEQRAQQNGRGQTLINACVTATFFIHFFYLALFFWMLVSALLLLYRTVMVLSQMSRSTMTAISFTVGYGVPLIIVVITVAVTQPNGGYISENHVCWLAFGEQKTLLAFVVPALIVVAVNLVIVIVVIAKLLRRGVGESTQPEEKNTLLVIVKCVAFLTPIFGLTWGFGIGTMVDYRNFGLHVVFALLNSLQGFFILVFGTLLDSKILTSLTGKLTSVSSISSRTKTTSAGTSSSSLNIFRRKRKNVYNYSRRPSSSNSSSSGASNS</sequence>
<keyword evidence="5 9" id="KW-0472">Membrane</keyword>
<dbReference type="GO" id="GO:0004930">
    <property type="term" value="F:G protein-coupled receptor activity"/>
    <property type="evidence" value="ECO:0007669"/>
    <property type="project" value="InterPro"/>
</dbReference>
<evidence type="ECO:0000256" key="1">
    <source>
        <dbReference type="ARBA" id="ARBA00004141"/>
    </source>
</evidence>
<comment type="similarity">
    <text evidence="2">Belongs to the G-protein coupled receptor 2 family. Adhesion G-protein coupled receptor (ADGR) subfamily.</text>
</comment>
<dbReference type="GO" id="GO:0007166">
    <property type="term" value="P:cell surface receptor signaling pathway"/>
    <property type="evidence" value="ECO:0007669"/>
    <property type="project" value="InterPro"/>
</dbReference>
<feature type="transmembrane region" description="Helical" evidence="9">
    <location>
        <begin position="608"/>
        <end position="631"/>
    </location>
</feature>
<dbReference type="GeneID" id="115810272"/>
<dbReference type="Pfam" id="PF01825">
    <property type="entry name" value="GPS"/>
    <property type="match status" value="1"/>
</dbReference>
<dbReference type="InterPro" id="IPR013783">
    <property type="entry name" value="Ig-like_fold"/>
</dbReference>
<dbReference type="PANTHER" id="PTHR45813:SF4">
    <property type="entry name" value="ADHESION G PROTEIN-COUPLED RECEPTOR F5"/>
    <property type="match status" value="1"/>
</dbReference>
<dbReference type="PANTHER" id="PTHR45813">
    <property type="entry name" value="IG-LIKE DOMAIN-CONTAINING PROTEIN"/>
    <property type="match status" value="1"/>
</dbReference>
<dbReference type="InterPro" id="IPR051587">
    <property type="entry name" value="Adhesion_GPCR"/>
</dbReference>
<feature type="compositionally biased region" description="Low complexity" evidence="8">
    <location>
        <begin position="753"/>
        <end position="769"/>
    </location>
</feature>
<dbReference type="Gene3D" id="2.60.220.50">
    <property type="match status" value="1"/>
</dbReference>
<evidence type="ECO:0000256" key="7">
    <source>
        <dbReference type="ARBA" id="ARBA00023180"/>
    </source>
</evidence>
<dbReference type="InterPro" id="IPR036179">
    <property type="entry name" value="Ig-like_dom_sf"/>
</dbReference>
<comment type="subcellular location">
    <subcellularLocation>
        <location evidence="1">Membrane</location>
        <topology evidence="1">Multi-pass membrane protein</topology>
    </subcellularLocation>
</comment>
<dbReference type="InterPro" id="IPR046338">
    <property type="entry name" value="GAIN_dom_sf"/>
</dbReference>
<feature type="transmembrane region" description="Helical" evidence="9">
    <location>
        <begin position="526"/>
        <end position="548"/>
    </location>
</feature>
<evidence type="ECO:0000259" key="12">
    <source>
        <dbReference type="PROSITE" id="PS50835"/>
    </source>
</evidence>
<dbReference type="SMART" id="SM00303">
    <property type="entry name" value="GPS"/>
    <property type="match status" value="1"/>
</dbReference>
<dbReference type="RefSeq" id="XP_030628057.1">
    <property type="nucleotide sequence ID" value="XM_030772197.1"/>
</dbReference>
<dbReference type="InterPro" id="IPR017981">
    <property type="entry name" value="GPCR_2-like_7TM"/>
</dbReference>
<dbReference type="AlphaFoldDB" id="A0A6J2V8B2"/>
<feature type="domain" description="Ig-like" evidence="12">
    <location>
        <begin position="1"/>
        <end position="54"/>
    </location>
</feature>
<keyword evidence="6" id="KW-1015">Disulfide bond</keyword>
<evidence type="ECO:0000256" key="9">
    <source>
        <dbReference type="SAM" id="Phobius"/>
    </source>
</evidence>
<proteinExistence type="inferred from homology"/>
<dbReference type="InterPro" id="IPR007110">
    <property type="entry name" value="Ig-like_dom"/>
</dbReference>
<protein>
    <submittedName>
        <fullName evidence="14">Adhesion G-protein coupled receptor F1-like</fullName>
    </submittedName>
</protein>
<dbReference type="PRINTS" id="PR00249">
    <property type="entry name" value="GPCRSECRETIN"/>
</dbReference>
<keyword evidence="13" id="KW-1185">Reference proteome</keyword>
<feature type="domain" description="GAIN-B" evidence="10">
    <location>
        <begin position="293"/>
        <end position="436"/>
    </location>
</feature>
<feature type="region of interest" description="Disordered" evidence="8">
    <location>
        <begin position="750"/>
        <end position="769"/>
    </location>
</feature>
<evidence type="ECO:0000256" key="4">
    <source>
        <dbReference type="ARBA" id="ARBA00022989"/>
    </source>
</evidence>
<dbReference type="PROSITE" id="PS50261">
    <property type="entry name" value="G_PROTEIN_RECEP_F2_4"/>
    <property type="match status" value="1"/>
</dbReference>
<dbReference type="GO" id="GO:0016020">
    <property type="term" value="C:membrane"/>
    <property type="evidence" value="ECO:0007669"/>
    <property type="project" value="UniProtKB-SubCell"/>
</dbReference>
<keyword evidence="3 9" id="KW-0812">Transmembrane</keyword>
<dbReference type="Gene3D" id="1.20.1070.10">
    <property type="entry name" value="Rhodopsin 7-helix transmembrane proteins"/>
    <property type="match status" value="1"/>
</dbReference>
<evidence type="ECO:0000256" key="8">
    <source>
        <dbReference type="SAM" id="MobiDB-lite"/>
    </source>
</evidence>
<feature type="transmembrane region" description="Helical" evidence="9">
    <location>
        <begin position="652"/>
        <end position="675"/>
    </location>
</feature>
<dbReference type="OrthoDB" id="10040049at2759"/>
<dbReference type="PROSITE" id="PS50221">
    <property type="entry name" value="GAIN_B"/>
    <property type="match status" value="1"/>
</dbReference>
<organism evidence="13 14">
    <name type="scientific">Chanos chanos</name>
    <name type="common">Milkfish</name>
    <name type="synonym">Mugil chanos</name>
    <dbReference type="NCBI Taxonomy" id="29144"/>
    <lineage>
        <taxon>Eukaryota</taxon>
        <taxon>Metazoa</taxon>
        <taxon>Chordata</taxon>
        <taxon>Craniata</taxon>
        <taxon>Vertebrata</taxon>
        <taxon>Euteleostomi</taxon>
        <taxon>Actinopterygii</taxon>
        <taxon>Neopterygii</taxon>
        <taxon>Teleostei</taxon>
        <taxon>Ostariophysi</taxon>
        <taxon>Gonorynchiformes</taxon>
        <taxon>Chanidae</taxon>
        <taxon>Chanos</taxon>
    </lineage>
</organism>
<keyword evidence="7" id="KW-0325">Glycoprotein</keyword>
<dbReference type="Gene3D" id="2.60.40.10">
    <property type="entry name" value="Immunoglobulins"/>
    <property type="match status" value="1"/>
</dbReference>
<evidence type="ECO:0000256" key="2">
    <source>
        <dbReference type="ARBA" id="ARBA00007343"/>
    </source>
</evidence>
<feature type="transmembrane region" description="Helical" evidence="9">
    <location>
        <begin position="477"/>
        <end position="499"/>
    </location>
</feature>
<evidence type="ECO:0000256" key="5">
    <source>
        <dbReference type="ARBA" id="ARBA00023136"/>
    </source>
</evidence>
<evidence type="ECO:0000259" key="10">
    <source>
        <dbReference type="PROSITE" id="PS50221"/>
    </source>
</evidence>
<dbReference type="InterPro" id="IPR057244">
    <property type="entry name" value="GAIN_B"/>
</dbReference>
<keyword evidence="4 9" id="KW-1133">Transmembrane helix</keyword>
<feature type="region of interest" description="Disordered" evidence="8">
    <location>
        <begin position="1"/>
        <end position="29"/>
    </location>
</feature>